<dbReference type="EMBL" id="ATGG01000051">
    <property type="protein sequence ID" value="EPF71649.1"/>
    <property type="molecule type" value="Genomic_DNA"/>
</dbReference>
<dbReference type="RefSeq" id="WP_016660639.1">
    <property type="nucleotide sequence ID" value="NZ_ASQH01000021.1"/>
</dbReference>
<dbReference type="PROSITE" id="PS51257">
    <property type="entry name" value="PROKAR_LIPOPROTEIN"/>
    <property type="match status" value="1"/>
</dbReference>
<keyword evidence="2" id="KW-1185">Reference proteome</keyword>
<protein>
    <recommendedName>
        <fullName evidence="3">Lipoprotein</fullName>
    </recommendedName>
</protein>
<accession>A0A829HC66</accession>
<proteinExistence type="predicted"/>
<sequence length="150" mass="17468">MKKIVIILSFLLVGCDKDVEQKAYIDKVNQDFVNEASVLFDGKAGDLKGYSSYSSNTVSYKIKADEFKINIFLNKKDKQLKEMGWKYHKKYNESYIFCRDKRQLEIIAPRVVVGNKELVEGSVAMQLNDDWHVIFYKANNTTSYICHNYK</sequence>
<evidence type="ECO:0008006" key="3">
    <source>
        <dbReference type="Google" id="ProtNLM"/>
    </source>
</evidence>
<evidence type="ECO:0000313" key="2">
    <source>
        <dbReference type="Proteomes" id="UP000014523"/>
    </source>
</evidence>
<comment type="caution">
    <text evidence="1">The sequence shown here is derived from an EMBL/GenBank/DDBJ whole genome shotgun (WGS) entry which is preliminary data.</text>
</comment>
<dbReference type="AlphaFoldDB" id="A0A829HC66"/>
<dbReference type="Proteomes" id="UP000014523">
    <property type="component" value="Unassembled WGS sequence"/>
</dbReference>
<reference evidence="1 2" key="1">
    <citation type="submission" date="2013-06" db="EMBL/GenBank/DDBJ databases">
        <title>The Genome Sequence of Acinetobacter gyllenbergii CIP 110306.</title>
        <authorList>
            <consortium name="The Broad Institute Genome Sequencing Platform"/>
            <consortium name="The Broad Institute Genome Sequencing Center for Infectious Disease"/>
            <person name="Cerqueira G."/>
            <person name="Feldgarden M."/>
            <person name="Courvalin P."/>
            <person name="Perichon B."/>
            <person name="Grillot-Courvalin C."/>
            <person name="Clermont D."/>
            <person name="Rocha E."/>
            <person name="Yoon E.-J."/>
            <person name="Nemec A."/>
            <person name="Young S.K."/>
            <person name="Zeng Q."/>
            <person name="Gargeya S."/>
            <person name="Fitzgerald M."/>
            <person name="Abouelleil A."/>
            <person name="Alvarado L."/>
            <person name="Berlin A.M."/>
            <person name="Chapman S.B."/>
            <person name="Dewar J."/>
            <person name="Goldberg J."/>
            <person name="Griggs A."/>
            <person name="Gujja S."/>
            <person name="Hansen M."/>
            <person name="Howarth C."/>
            <person name="Imamovic A."/>
            <person name="Larimer J."/>
            <person name="McCowan C."/>
            <person name="Murphy C."/>
            <person name="Pearson M."/>
            <person name="Priest M."/>
            <person name="Roberts A."/>
            <person name="Saif S."/>
            <person name="Shea T."/>
            <person name="Sykes S."/>
            <person name="Wortman J."/>
            <person name="Nusbaum C."/>
            <person name="Birren B."/>
        </authorList>
    </citation>
    <scope>NUCLEOTIDE SEQUENCE [LARGE SCALE GENOMIC DNA]</scope>
    <source>
        <strain evidence="1 2">CIP 110306</strain>
    </source>
</reference>
<gene>
    <name evidence="1" type="ORF">F957_03835</name>
</gene>
<organism evidence="1 2">
    <name type="scientific">Acinetobacter gyllenbergii CIP 110306 = MTCC 11365</name>
    <dbReference type="NCBI Taxonomy" id="1217657"/>
    <lineage>
        <taxon>Bacteria</taxon>
        <taxon>Pseudomonadati</taxon>
        <taxon>Pseudomonadota</taxon>
        <taxon>Gammaproteobacteria</taxon>
        <taxon>Moraxellales</taxon>
        <taxon>Moraxellaceae</taxon>
        <taxon>Acinetobacter</taxon>
    </lineage>
</organism>
<evidence type="ECO:0000313" key="1">
    <source>
        <dbReference type="EMBL" id="EPF71649.1"/>
    </source>
</evidence>
<name>A0A829HC66_9GAMM</name>